<proteinExistence type="predicted"/>
<dbReference type="InterPro" id="IPR000182">
    <property type="entry name" value="GNAT_dom"/>
</dbReference>
<gene>
    <name evidence="2" type="ORF">CPBP_01209</name>
</gene>
<dbReference type="InterPro" id="IPR016181">
    <property type="entry name" value="Acyl_CoA_acyltransferase"/>
</dbReference>
<protein>
    <submittedName>
        <fullName evidence="2">N-acetyltransferase</fullName>
    </submittedName>
</protein>
<sequence length="159" mass="18192">MLRIVCQGLLLLITNVSGETIQSDDIPAFETSVMWQIVYEPWHVKAVESHQHFFSKTHVNEGESYTDFVPNMTLPSKINWVSSLEVLPDSFNGHGRTTDLMDECDPTERRKGLGTILMINALERIRQRNIRWVVLQAQPLGEGLYRTLGFIPIGYIAKY</sequence>
<dbReference type="RefSeq" id="WP_350331962.1">
    <property type="nucleotide sequence ID" value="NZ_CP054719.1"/>
</dbReference>
<feature type="domain" description="N-acetyltransferase" evidence="1">
    <location>
        <begin position="37"/>
        <end position="159"/>
    </location>
</feature>
<dbReference type="EMBL" id="CP054719">
    <property type="protein sequence ID" value="QOL20415.1"/>
    <property type="molecule type" value="Genomic_DNA"/>
</dbReference>
<dbReference type="SUPFAM" id="SSF55729">
    <property type="entry name" value="Acyl-CoA N-acyltransferases (Nat)"/>
    <property type="match status" value="1"/>
</dbReference>
<dbReference type="AlphaFoldDB" id="A0A7L9RVL2"/>
<dbReference type="PROSITE" id="PS51186">
    <property type="entry name" value="GNAT"/>
    <property type="match status" value="1"/>
</dbReference>
<accession>A0A7L9RVL2</accession>
<dbReference type="Gene3D" id="3.40.630.30">
    <property type="match status" value="1"/>
</dbReference>
<keyword evidence="3" id="KW-1185">Reference proteome</keyword>
<evidence type="ECO:0000259" key="1">
    <source>
        <dbReference type="PROSITE" id="PS51186"/>
    </source>
</evidence>
<organism evidence="2 3">
    <name type="scientific">Candidatus Bodocaedibacter vickermanii</name>
    <dbReference type="NCBI Taxonomy" id="2741701"/>
    <lineage>
        <taxon>Bacteria</taxon>
        <taxon>Pseudomonadati</taxon>
        <taxon>Pseudomonadota</taxon>
        <taxon>Alphaproteobacteria</taxon>
        <taxon>Holosporales</taxon>
        <taxon>Candidatus Paracaedibacteraceae</taxon>
        <taxon>Candidatus Bodocaedibacter</taxon>
    </lineage>
</organism>
<keyword evidence="2" id="KW-0808">Transferase</keyword>
<evidence type="ECO:0000313" key="2">
    <source>
        <dbReference type="EMBL" id="QOL20415.1"/>
    </source>
</evidence>
<dbReference type="CDD" id="cd04301">
    <property type="entry name" value="NAT_SF"/>
    <property type="match status" value="1"/>
</dbReference>
<dbReference type="KEGG" id="pbal:CPBP_01209"/>
<name>A0A7L9RVL2_9PROT</name>
<evidence type="ECO:0000313" key="3">
    <source>
        <dbReference type="Proteomes" id="UP000594001"/>
    </source>
</evidence>
<dbReference type="GO" id="GO:0016747">
    <property type="term" value="F:acyltransferase activity, transferring groups other than amino-acyl groups"/>
    <property type="evidence" value="ECO:0007669"/>
    <property type="project" value="InterPro"/>
</dbReference>
<dbReference type="Pfam" id="PF00583">
    <property type="entry name" value="Acetyltransf_1"/>
    <property type="match status" value="1"/>
</dbReference>
<reference evidence="2 3" key="1">
    <citation type="submission" date="2020-06" db="EMBL/GenBank/DDBJ databases">
        <title>The endosymbiont of the kinetoplastid Bodo saltans is a Paracaedibacter-like alpha-proteobacterium possessing a putative toxin-antitoxin system.</title>
        <authorList>
            <person name="Midha S."/>
            <person name="Rigden D.J."/>
            <person name="Siozios S."/>
            <person name="Hurst G.D.D."/>
            <person name="Jackson A.P."/>
        </authorList>
    </citation>
    <scope>NUCLEOTIDE SEQUENCE [LARGE SCALE GENOMIC DNA]</scope>
    <source>
        <strain evidence="2">Lake Konstanz</strain>
    </source>
</reference>
<dbReference type="Proteomes" id="UP000594001">
    <property type="component" value="Chromosome"/>
</dbReference>